<evidence type="ECO:0000259" key="8">
    <source>
        <dbReference type="PROSITE" id="PS50811"/>
    </source>
</evidence>
<dbReference type="Pfam" id="PF03106">
    <property type="entry name" value="WRKY"/>
    <property type="match status" value="1"/>
</dbReference>
<evidence type="ECO:0000256" key="2">
    <source>
        <dbReference type="ARBA" id="ARBA00023015"/>
    </source>
</evidence>
<dbReference type="PANTHER" id="PTHR32096:SF36">
    <property type="entry name" value="WRKY TRANSCRIPTION FACTOR 41-RELATED"/>
    <property type="match status" value="1"/>
</dbReference>
<feature type="domain" description="WRKY" evidence="8">
    <location>
        <begin position="130"/>
        <end position="194"/>
    </location>
</feature>
<dbReference type="InterPro" id="IPR044810">
    <property type="entry name" value="WRKY_plant"/>
</dbReference>
<evidence type="ECO:0000313" key="9">
    <source>
        <dbReference type="EnsemblPlants" id="cds.novel_model_5656_5bd9a17a"/>
    </source>
</evidence>
<dbReference type="GO" id="GO:0000976">
    <property type="term" value="F:transcription cis-regulatory region binding"/>
    <property type="evidence" value="ECO:0007669"/>
    <property type="project" value="TreeGrafter"/>
</dbReference>
<keyword evidence="2" id="KW-0805">Transcription regulation</keyword>
<dbReference type="GO" id="GO:0009751">
    <property type="term" value="P:response to salicylic acid"/>
    <property type="evidence" value="ECO:0007669"/>
    <property type="project" value="UniProtKB-ARBA"/>
</dbReference>
<feature type="region of interest" description="Disordered" evidence="7">
    <location>
        <begin position="195"/>
        <end position="218"/>
    </location>
</feature>
<accession>A0A803R6H0</accession>
<comment type="subcellular location">
    <subcellularLocation>
        <location evidence="1">Nucleus</location>
    </subcellularLocation>
</comment>
<dbReference type="InterPro" id="IPR036576">
    <property type="entry name" value="WRKY_dom_sf"/>
</dbReference>
<name>A0A803R6H0_CANSA</name>
<evidence type="ECO:0000256" key="3">
    <source>
        <dbReference type="ARBA" id="ARBA00023125"/>
    </source>
</evidence>
<keyword evidence="4" id="KW-0804">Transcription</keyword>
<dbReference type="Gramene" id="novel_model_5656_5bd9a17a">
    <property type="protein sequence ID" value="cds.novel_model_5656_5bd9a17a"/>
    <property type="gene ID" value="novel_gene_2905_5bd9a17a"/>
</dbReference>
<dbReference type="GO" id="GO:0003700">
    <property type="term" value="F:DNA-binding transcription factor activity"/>
    <property type="evidence" value="ECO:0007669"/>
    <property type="project" value="InterPro"/>
</dbReference>
<dbReference type="Gene3D" id="2.20.25.80">
    <property type="entry name" value="WRKY domain"/>
    <property type="match status" value="1"/>
</dbReference>
<feature type="compositionally biased region" description="Polar residues" evidence="7">
    <location>
        <begin position="78"/>
        <end position="96"/>
    </location>
</feature>
<dbReference type="PROSITE" id="PS50811">
    <property type="entry name" value="WRKY"/>
    <property type="match status" value="1"/>
</dbReference>
<comment type="similarity">
    <text evidence="6">Belongs to the WRKY group III family.</text>
</comment>
<dbReference type="InterPro" id="IPR003657">
    <property type="entry name" value="WRKY_dom"/>
</dbReference>
<keyword evidence="5" id="KW-0539">Nucleus</keyword>
<evidence type="ECO:0000313" key="10">
    <source>
        <dbReference type="Proteomes" id="UP000596661"/>
    </source>
</evidence>
<dbReference type="GO" id="GO:0010150">
    <property type="term" value="P:leaf senescence"/>
    <property type="evidence" value="ECO:0007669"/>
    <property type="project" value="UniProtKB-ARBA"/>
</dbReference>
<dbReference type="SUPFAM" id="SSF118290">
    <property type="entry name" value="WRKY DNA-binding domain"/>
    <property type="match status" value="1"/>
</dbReference>
<feature type="region of interest" description="Disordered" evidence="7">
    <location>
        <begin position="64"/>
        <end position="140"/>
    </location>
</feature>
<evidence type="ECO:0000256" key="5">
    <source>
        <dbReference type="ARBA" id="ARBA00023242"/>
    </source>
</evidence>
<dbReference type="AlphaFoldDB" id="A0A803R6H0"/>
<dbReference type="PANTHER" id="PTHR32096">
    <property type="entry name" value="WRKY TRANSCRIPTION FACTOR 30-RELATED-RELATED"/>
    <property type="match status" value="1"/>
</dbReference>
<keyword evidence="3" id="KW-0238">DNA-binding</keyword>
<dbReference type="EnsemblPlants" id="novel_model_5656_5bd9a17a">
    <property type="protein sequence ID" value="cds.novel_model_5656_5bd9a17a"/>
    <property type="gene ID" value="novel_gene_2905_5bd9a17a"/>
</dbReference>
<organism evidence="9 10">
    <name type="scientific">Cannabis sativa</name>
    <name type="common">Hemp</name>
    <name type="synonym">Marijuana</name>
    <dbReference type="NCBI Taxonomy" id="3483"/>
    <lineage>
        <taxon>Eukaryota</taxon>
        <taxon>Viridiplantae</taxon>
        <taxon>Streptophyta</taxon>
        <taxon>Embryophyta</taxon>
        <taxon>Tracheophyta</taxon>
        <taxon>Spermatophyta</taxon>
        <taxon>Magnoliopsida</taxon>
        <taxon>eudicotyledons</taxon>
        <taxon>Gunneridae</taxon>
        <taxon>Pentapetalae</taxon>
        <taxon>rosids</taxon>
        <taxon>fabids</taxon>
        <taxon>Rosales</taxon>
        <taxon>Cannabaceae</taxon>
        <taxon>Cannabis</taxon>
    </lineage>
</organism>
<feature type="compositionally biased region" description="Basic and acidic residues" evidence="7">
    <location>
        <begin position="97"/>
        <end position="110"/>
    </location>
</feature>
<reference evidence="9" key="2">
    <citation type="submission" date="2021-03" db="UniProtKB">
        <authorList>
            <consortium name="EnsemblPlants"/>
        </authorList>
    </citation>
    <scope>IDENTIFICATION</scope>
</reference>
<keyword evidence="10" id="KW-1185">Reference proteome</keyword>
<evidence type="ECO:0000256" key="7">
    <source>
        <dbReference type="SAM" id="MobiDB-lite"/>
    </source>
</evidence>
<protein>
    <recommendedName>
        <fullName evidence="8">WRKY domain-containing protein</fullName>
    </recommendedName>
</protein>
<sequence>MEGNWSWEQKILISELVQGMELAKQLKQNICSQALPENREFLVQRILSSYEKALSILKWGGGQQHQQQQQQQPLRVATSVSLPESPISNNESPQSENFDRPFKDHHQDSSKKRKTLPRWTDQVRVSSENGLEGPQDDGYSWRKYGQKDILGAKYPRSYYRCTFRNTQSCWATKQVQRTDEDPFLFEITYRGTHSCSQASNSVQPPKSPEKKDQKPNNQNMIPQQQQFEQFNPKFQSNLRVITDELGHREVMESPFSFPSSSFGCMNVKNEDSFTPLMLDNETFLGGFSQSFISPATPESNYYQISPFQINSPTAFHNVQQQRSESDHTEIISANNSVTNSPIPEMNFSLDPMNNDPNFPLTLLDFTLDSI</sequence>
<dbReference type="GO" id="GO:0005634">
    <property type="term" value="C:nucleus"/>
    <property type="evidence" value="ECO:0007669"/>
    <property type="project" value="UniProtKB-SubCell"/>
</dbReference>
<evidence type="ECO:0000256" key="6">
    <source>
        <dbReference type="ARBA" id="ARBA00060850"/>
    </source>
</evidence>
<reference evidence="9" key="1">
    <citation type="submission" date="2018-11" db="EMBL/GenBank/DDBJ databases">
        <authorList>
            <person name="Grassa J C."/>
        </authorList>
    </citation>
    <scope>NUCLEOTIDE SEQUENCE [LARGE SCALE GENOMIC DNA]</scope>
</reference>
<evidence type="ECO:0000256" key="4">
    <source>
        <dbReference type="ARBA" id="ARBA00023163"/>
    </source>
</evidence>
<evidence type="ECO:0000256" key="1">
    <source>
        <dbReference type="ARBA" id="ARBA00004123"/>
    </source>
</evidence>
<dbReference type="Proteomes" id="UP000596661">
    <property type="component" value="Chromosome 5"/>
</dbReference>
<dbReference type="GO" id="GO:0042542">
    <property type="term" value="P:response to hydrogen peroxide"/>
    <property type="evidence" value="ECO:0007669"/>
    <property type="project" value="UniProtKB-ARBA"/>
</dbReference>
<dbReference type="EMBL" id="UZAU01000549">
    <property type="status" value="NOT_ANNOTATED_CDS"/>
    <property type="molecule type" value="Genomic_DNA"/>
</dbReference>
<dbReference type="OMA" id="NQTYNCA"/>
<proteinExistence type="inferred from homology"/>
<dbReference type="SMART" id="SM00774">
    <property type="entry name" value="WRKY"/>
    <property type="match status" value="1"/>
</dbReference>
<feature type="compositionally biased region" description="Polar residues" evidence="7">
    <location>
        <begin position="195"/>
        <end position="204"/>
    </location>
</feature>
<dbReference type="GO" id="GO:0010193">
    <property type="term" value="P:response to ozone"/>
    <property type="evidence" value="ECO:0007669"/>
    <property type="project" value="UniProtKB-ARBA"/>
</dbReference>
<dbReference type="FunFam" id="2.20.25.80:FF:000009">
    <property type="entry name" value="WRKY transcription factor 53"/>
    <property type="match status" value="1"/>
</dbReference>